<sequence>MAEDPEPSENQVDYTFSEDEPNVGPKGEFEQFEVEDGAENSENSTHDPLQGGKGRWPGGWIIQGTVAVLTGLALLDGFGDEKGRKFAVGGERFEHIAQELAKAVPGQGWQGVASQAYAARIGDVRRVVEQMAQADKGMAQLVDRHGRQVDITREVLATFAAFLGLVCLRIALLLEEAGQFKASLIFQLSVCSPALAAGGTAQSVLMEHSRMTAAKIHGAIGGYRRVESVQAGSGVGGVGQVGSVGAGARQWVVDADGGPHLQGPGAVSGTAPLVGDDAAVPVSLVDPAGGEGTHRPAGVFAQRGSVRADAPTPHPPLSPWPGTAPTPHLTASPPSAPAATPAATPAAAEGSPPDPVGAGVQAYPGATAGSARPQAVGGSHRGGRRGAGDPRLAPPPVGSPIKRSDSPDHDAYQEQQSGAASATAAAPRVPLTATAATPPDDTPHPG</sequence>
<organism evidence="3 4">
    <name type="scientific">Mycobacterium pseudokansasii</name>
    <dbReference type="NCBI Taxonomy" id="2341080"/>
    <lineage>
        <taxon>Bacteria</taxon>
        <taxon>Bacillati</taxon>
        <taxon>Actinomycetota</taxon>
        <taxon>Actinomycetes</taxon>
        <taxon>Mycobacteriales</taxon>
        <taxon>Mycobacteriaceae</taxon>
        <taxon>Mycobacterium</taxon>
    </lineage>
</organism>
<reference evidence="3 4" key="1">
    <citation type="submission" date="2018-09" db="EMBL/GenBank/DDBJ databases">
        <authorList>
            <person name="Tagini F."/>
        </authorList>
    </citation>
    <scope>NUCLEOTIDE SEQUENCE [LARGE SCALE GENOMIC DNA]</scope>
    <source>
        <strain evidence="3 4">MK142</strain>
    </source>
</reference>
<feature type="region of interest" description="Disordered" evidence="1">
    <location>
        <begin position="306"/>
        <end position="446"/>
    </location>
</feature>
<feature type="compositionally biased region" description="Pro residues" evidence="1">
    <location>
        <begin position="312"/>
        <end position="324"/>
    </location>
</feature>
<dbReference type="EMBL" id="UPHU01000001">
    <property type="protein sequence ID" value="VBA54443.1"/>
    <property type="molecule type" value="Genomic_DNA"/>
</dbReference>
<feature type="compositionally biased region" description="Low complexity" evidence="1">
    <location>
        <begin position="325"/>
        <end position="351"/>
    </location>
</feature>
<proteinExistence type="predicted"/>
<keyword evidence="4" id="KW-1185">Reference proteome</keyword>
<dbReference type="InterPro" id="IPR043796">
    <property type="entry name" value="ESX-1_EspA/EspE-like"/>
</dbReference>
<evidence type="ECO:0000313" key="3">
    <source>
        <dbReference type="EMBL" id="VBA54443.1"/>
    </source>
</evidence>
<feature type="domain" description="ESX-1 secretion-associated protein EspA/EspE-like" evidence="2">
    <location>
        <begin position="81"/>
        <end position="157"/>
    </location>
</feature>
<gene>
    <name evidence="3" type="primary">espA_2</name>
    <name evidence="3" type="ORF">LAUMK142_04660</name>
</gene>
<evidence type="ECO:0000256" key="1">
    <source>
        <dbReference type="SAM" id="MobiDB-lite"/>
    </source>
</evidence>
<name>A0A498QZN3_9MYCO</name>
<accession>A0A498QZN3</accession>
<protein>
    <submittedName>
        <fullName evidence="3">ESX-1 secretion-associated protein EspA</fullName>
    </submittedName>
</protein>
<feature type="compositionally biased region" description="Low complexity" evidence="1">
    <location>
        <begin position="419"/>
        <end position="439"/>
    </location>
</feature>
<dbReference type="AlphaFoldDB" id="A0A498QZN3"/>
<evidence type="ECO:0000259" key="2">
    <source>
        <dbReference type="Pfam" id="PF18879"/>
    </source>
</evidence>
<evidence type="ECO:0000313" key="4">
    <source>
        <dbReference type="Proteomes" id="UP000268285"/>
    </source>
</evidence>
<feature type="compositionally biased region" description="Acidic residues" evidence="1">
    <location>
        <begin position="30"/>
        <end position="39"/>
    </location>
</feature>
<dbReference type="Proteomes" id="UP000268285">
    <property type="component" value="Unassembled WGS sequence"/>
</dbReference>
<feature type="compositionally biased region" description="Basic and acidic residues" evidence="1">
    <location>
        <begin position="402"/>
        <end position="412"/>
    </location>
</feature>
<feature type="region of interest" description="Disordered" evidence="1">
    <location>
        <begin position="1"/>
        <end position="56"/>
    </location>
</feature>
<dbReference type="Pfam" id="PF18879">
    <property type="entry name" value="EspA_EspE"/>
    <property type="match status" value="1"/>
</dbReference>